<dbReference type="EMBL" id="MU806305">
    <property type="protein sequence ID" value="KAJ3836637.1"/>
    <property type="molecule type" value="Genomic_DNA"/>
</dbReference>
<sequence>MFHHRTIYRTLLFLCLSSILGASASPVRRASSVKLASIPSTTATTCPFKDGASSNHSEVTSSPAKEDTAKTKDQPHEKRARKLKLYRLECFEHLEVAVNHPAQTVIPGPTSFSYLGGLDMTPDPTTAEAWGLYELEQRNICPPLVATHIGSTHRFVLLEYTLRDPHSELVTLDLDELQRNQAALKRLVPPGVPVPRDLVTWWHSQSDSLAQHHAPTPYNSWMDQQYNHADILAGSIPTGDWAHVIPGIGPTYRQYVLKSPRSLEMIEVSMIKYLPCQ</sequence>
<feature type="signal peptide" evidence="2">
    <location>
        <begin position="1"/>
        <end position="24"/>
    </location>
</feature>
<reference evidence="3" key="1">
    <citation type="submission" date="2022-08" db="EMBL/GenBank/DDBJ databases">
        <authorList>
            <consortium name="DOE Joint Genome Institute"/>
            <person name="Min B."/>
            <person name="Riley R."/>
            <person name="Sierra-Patev S."/>
            <person name="Naranjo-Ortiz M."/>
            <person name="Looney B."/>
            <person name="Konkel Z."/>
            <person name="Slot J.C."/>
            <person name="Sakamoto Y."/>
            <person name="Steenwyk J.L."/>
            <person name="Rokas A."/>
            <person name="Carro J."/>
            <person name="Camarero S."/>
            <person name="Ferreira P."/>
            <person name="Molpeceres G."/>
            <person name="Ruiz-Duenas F.J."/>
            <person name="Serrano A."/>
            <person name="Henrissat B."/>
            <person name="Drula E."/>
            <person name="Hughes K.W."/>
            <person name="Mata J.L."/>
            <person name="Ishikawa N.K."/>
            <person name="Vargas-Isla R."/>
            <person name="Ushijima S."/>
            <person name="Smith C.A."/>
            <person name="Ahrendt S."/>
            <person name="Andreopoulos W."/>
            <person name="He G."/>
            <person name="Labutti K."/>
            <person name="Lipzen A."/>
            <person name="Ng V."/>
            <person name="Sandor L."/>
            <person name="Barry K."/>
            <person name="Martinez A.T."/>
            <person name="Xiao Y."/>
            <person name="Gibbons J.G."/>
            <person name="Terashima K."/>
            <person name="Hibbett D.S."/>
            <person name="Grigoriev I.V."/>
        </authorList>
    </citation>
    <scope>NUCLEOTIDE SEQUENCE</scope>
    <source>
        <strain evidence="3">TFB9207</strain>
    </source>
</reference>
<feature type="compositionally biased region" description="Polar residues" evidence="1">
    <location>
        <begin position="52"/>
        <end position="63"/>
    </location>
</feature>
<gene>
    <name evidence="3" type="ORF">F5878DRAFT_252548</name>
</gene>
<dbReference type="Proteomes" id="UP001163846">
    <property type="component" value="Unassembled WGS sequence"/>
</dbReference>
<proteinExistence type="predicted"/>
<organism evidence="3 4">
    <name type="scientific">Lentinula raphanica</name>
    <dbReference type="NCBI Taxonomy" id="153919"/>
    <lineage>
        <taxon>Eukaryota</taxon>
        <taxon>Fungi</taxon>
        <taxon>Dikarya</taxon>
        <taxon>Basidiomycota</taxon>
        <taxon>Agaricomycotina</taxon>
        <taxon>Agaricomycetes</taxon>
        <taxon>Agaricomycetidae</taxon>
        <taxon>Agaricales</taxon>
        <taxon>Marasmiineae</taxon>
        <taxon>Omphalotaceae</taxon>
        <taxon>Lentinula</taxon>
    </lineage>
</organism>
<evidence type="ECO:0000256" key="2">
    <source>
        <dbReference type="SAM" id="SignalP"/>
    </source>
</evidence>
<feature type="region of interest" description="Disordered" evidence="1">
    <location>
        <begin position="46"/>
        <end position="78"/>
    </location>
</feature>
<evidence type="ECO:0000313" key="4">
    <source>
        <dbReference type="Proteomes" id="UP001163846"/>
    </source>
</evidence>
<feature type="compositionally biased region" description="Basic and acidic residues" evidence="1">
    <location>
        <begin position="64"/>
        <end position="77"/>
    </location>
</feature>
<accession>A0AA38UBR2</accession>
<protein>
    <submittedName>
        <fullName evidence="3">Uncharacterized protein</fullName>
    </submittedName>
</protein>
<feature type="chain" id="PRO_5041448143" evidence="2">
    <location>
        <begin position="25"/>
        <end position="277"/>
    </location>
</feature>
<dbReference type="AlphaFoldDB" id="A0AA38UBR2"/>
<keyword evidence="2" id="KW-0732">Signal</keyword>
<comment type="caution">
    <text evidence="3">The sequence shown here is derived from an EMBL/GenBank/DDBJ whole genome shotgun (WGS) entry which is preliminary data.</text>
</comment>
<keyword evidence="4" id="KW-1185">Reference proteome</keyword>
<evidence type="ECO:0000313" key="3">
    <source>
        <dbReference type="EMBL" id="KAJ3836637.1"/>
    </source>
</evidence>
<evidence type="ECO:0000256" key="1">
    <source>
        <dbReference type="SAM" id="MobiDB-lite"/>
    </source>
</evidence>
<name>A0AA38UBR2_9AGAR</name>